<keyword evidence="1" id="KW-0812">Transmembrane</keyword>
<evidence type="ECO:0000313" key="3">
    <source>
        <dbReference type="Proteomes" id="UP000056750"/>
    </source>
</evidence>
<evidence type="ECO:0000313" key="2">
    <source>
        <dbReference type="EMBL" id="AMJ75343.1"/>
    </source>
</evidence>
<organism evidence="2 3">
    <name type="scientific">Alteromonas stellipolaris</name>
    <dbReference type="NCBI Taxonomy" id="233316"/>
    <lineage>
        <taxon>Bacteria</taxon>
        <taxon>Pseudomonadati</taxon>
        <taxon>Pseudomonadota</taxon>
        <taxon>Gammaproteobacteria</taxon>
        <taxon>Alteromonadales</taxon>
        <taxon>Alteromonadaceae</taxon>
        <taxon>Alteromonas/Salinimonas group</taxon>
        <taxon>Alteromonas</taxon>
    </lineage>
</organism>
<reference evidence="2 3" key="1">
    <citation type="submission" date="2015-12" db="EMBL/GenBank/DDBJ databases">
        <title>Intraspecies pangenome expansion in the marine bacterium Alteromonas.</title>
        <authorList>
            <person name="Lopez-Perez M."/>
            <person name="Rodriguez-Valera F."/>
        </authorList>
    </citation>
    <scope>NUCLEOTIDE SEQUENCE [LARGE SCALE GENOMIC DNA]</scope>
    <source>
        <strain evidence="2 3">LMG 21861</strain>
    </source>
</reference>
<dbReference type="RefSeq" id="WP_057790059.1">
    <property type="nucleotide sequence ID" value="NZ_CP013926.1"/>
</dbReference>
<name>A0ABM5YLU6_9ALTE</name>
<evidence type="ECO:0000256" key="1">
    <source>
        <dbReference type="SAM" id="Phobius"/>
    </source>
</evidence>
<keyword evidence="1" id="KW-1133">Transmembrane helix</keyword>
<proteinExistence type="predicted"/>
<sequence length="285" mass="31880">MNGKVEQIKELVKLKESGALSECEFQKLKQELLASETEQDLKAQMPNNTIRNLTVVTLALLIIGVAYYFLIFDASNKKQVNKNTIKENASVEFSFLGSWAGVGYQSSGSKWTIKVVLNEGDYRIDYPSLACGGPLTLISKSTNKMVFRESITRGVGKCTDGGKLIISRINDNELKWVWFDSNDEDEVNSRVFRYETQNEFDQIINLMDPSLGLKAGDCAQVNFVGKGLFNSGERNTVRGRLTYTGSSNAFMKIVSMSNGSLYYDGETRYIGNEIEVPKSWINTCD</sequence>
<keyword evidence="3" id="KW-1185">Reference proteome</keyword>
<feature type="transmembrane region" description="Helical" evidence="1">
    <location>
        <begin position="53"/>
        <end position="72"/>
    </location>
</feature>
<keyword evidence="1" id="KW-0472">Membrane</keyword>
<evidence type="ECO:0008006" key="4">
    <source>
        <dbReference type="Google" id="ProtNLM"/>
    </source>
</evidence>
<protein>
    <recommendedName>
        <fullName evidence="4">SHOCT domain-containing protein</fullName>
    </recommendedName>
</protein>
<accession>A0ABM5YLU6</accession>
<dbReference type="Proteomes" id="UP000056750">
    <property type="component" value="Chromosome"/>
</dbReference>
<gene>
    <name evidence="2" type="ORF">AVL57_16035</name>
</gene>
<dbReference type="EMBL" id="CP013926">
    <property type="protein sequence ID" value="AMJ75343.1"/>
    <property type="molecule type" value="Genomic_DNA"/>
</dbReference>